<dbReference type="FunCoup" id="I2H2G2">
    <property type="interactions" value="1252"/>
</dbReference>
<comment type="similarity">
    <text evidence="4">Belongs to the non-repetitive/WGA-negative nucleoporin family.</text>
</comment>
<protein>
    <recommendedName>
        <fullName evidence="17">Nucleoporin Nup133/Nup155-like N-terminal domain-containing protein</fullName>
    </recommendedName>
</protein>
<dbReference type="STRING" id="1071380.I2H2G2"/>
<accession>I2H2G2</accession>
<evidence type="ECO:0000256" key="9">
    <source>
        <dbReference type="ARBA" id="ARBA00023132"/>
    </source>
</evidence>
<evidence type="ECO:0000256" key="7">
    <source>
        <dbReference type="ARBA" id="ARBA00022927"/>
    </source>
</evidence>
<dbReference type="eggNOG" id="KOG1900">
    <property type="taxonomic scope" value="Eukaryota"/>
</dbReference>
<keyword evidence="16" id="KW-1185">Reference proteome</keyword>
<dbReference type="InterPro" id="IPR042533">
    <property type="entry name" value="Nucleoporin_Nup155_C_1"/>
</dbReference>
<dbReference type="GO" id="GO:0007059">
    <property type="term" value="P:chromosome segregation"/>
    <property type="evidence" value="ECO:0007669"/>
    <property type="project" value="EnsemblFungi"/>
</dbReference>
<organism evidence="15 16">
    <name type="scientific">Henningerozyma blattae (strain ATCC 34711 / CBS 6284 / DSM 70876 / NBRC 10599 / NRRL Y-10934 / UCD 77-7)</name>
    <name type="common">Yeast</name>
    <name type="synonym">Tetrapisispora blattae</name>
    <dbReference type="NCBI Taxonomy" id="1071380"/>
    <lineage>
        <taxon>Eukaryota</taxon>
        <taxon>Fungi</taxon>
        <taxon>Dikarya</taxon>
        <taxon>Ascomycota</taxon>
        <taxon>Saccharomycotina</taxon>
        <taxon>Saccharomycetes</taxon>
        <taxon>Saccharomycetales</taxon>
        <taxon>Saccharomycetaceae</taxon>
        <taxon>Henningerozyma</taxon>
    </lineage>
</organism>
<dbReference type="GO" id="GO:0031965">
    <property type="term" value="C:nuclear membrane"/>
    <property type="evidence" value="ECO:0007669"/>
    <property type="project" value="UniProtKB-SubCell"/>
</dbReference>
<comment type="subcellular location">
    <subcellularLocation>
        <location evidence="1">Nucleus membrane</location>
        <topology evidence="1">Peripheral membrane protein</topology>
        <orientation evidence="1">Cytoplasmic side</orientation>
    </subcellularLocation>
    <subcellularLocation>
        <location evidence="3">Nucleus membrane</location>
        <topology evidence="3">Peripheral membrane protein</topology>
        <orientation evidence="3">Nucleoplasmic side</orientation>
    </subcellularLocation>
    <subcellularLocation>
        <location evidence="2">Nucleus</location>
        <location evidence="2">Nuclear pore complex</location>
    </subcellularLocation>
</comment>
<evidence type="ECO:0000256" key="11">
    <source>
        <dbReference type="ARBA" id="ARBA00023242"/>
    </source>
</evidence>
<feature type="domain" description="Nucleoporin Nup133/Nup155-like N-terminal" evidence="14">
    <location>
        <begin position="144"/>
        <end position="652"/>
    </location>
</feature>
<dbReference type="GO" id="GO:0051292">
    <property type="term" value="P:nuclear pore complex assembly"/>
    <property type="evidence" value="ECO:0007669"/>
    <property type="project" value="EnsemblFungi"/>
</dbReference>
<dbReference type="InParanoid" id="I2H2G2"/>
<evidence type="ECO:0000259" key="14">
    <source>
        <dbReference type="Pfam" id="PF08801"/>
    </source>
</evidence>
<sequence>MYSTPLKSRIHYDNNSTFAASHSLGGTNKKDPSIAPSFNNDYTTKKPSTNSFLPNLSISNALLSNPTTSILSSNLNNTTASTSSNNNTHLHISNIANLNPLDLASQYIDHLERQDAHCPILDERSYYNNGVNYNFSREVGGLGAFTPFERQKVVNIPDDILQEVSKAEIKSDVGIFPEIDRCWFTIDNKLILWNINDNTDFQSIDEIKHTILKVKLVIPKPNTFVDHINYLLLITTPFDIFILALSSNKLTSELKVFNTGMSVPVHGIDVSEIICYEKTGQIFFSGKSNGMNVWELQYSSTDDWFNTKCTKSCLTQSTLSNLLPTNLFAKLPGSGLVQSLFEDDSSYLQETIIQLTIDQSRGIIYSLSSKSTIRAYLINGSHLETPLSIPTSYIKRIIGTTTARGAAILGDKYLKFTKIISVSQQENNNLFLVAITLGGVRLYFNGSVGRHNIEALRLESIKFPPSAATQEAMQEELEKQQNDIQKKNLPLYTSLSSSQSVMLKFQKRSAVLLNTTNACTVISPGIFFSSVEKDRHEAHNKKTITSNAGNTSSNSDGYIATTQATSPLHAHKNANTIHRLFVSVPDYGVLKNHGKYVENATFLDTNSPIKEITALNKYSPASLKPEGYSNAFATQYSSEQLKIAVLTTTSIEIYRYRTPDEVFESLIGNPLPFLLNYGLAEACSTALFVACKSNKSDALRSSALTFFTVGIPGIIEIKPRYNRYTLSNVSSLLSKASCDTATPQKSFLGSSSNKFDSESNLNLDDVFLSPRFYGIALLITRLFRDIWDKEIFSQYIKPTNSQFLSTSSIIKRDDNNLISKISISKSFVEYYLSSVAILNEFFDVYGTSLTTMYSPSLASTKFSDKSEDVANQAENIALNSLIKLIQSIKEALSFLNVLYEESEVEGLENQSVTFKDIIKFINPEIQRELLKLKFKDIFALKEGSKLLIREILASIINRNINRGVSIEYTATALQERCGSFCSSVDILGFRASEHLRKAKEIGLRDIETLSYHLNNAIKLYEKIVDDLSIEKLKDAVNTMLELNYFPKTIQFLLNIANAIDKGKLAYQYVSDGYLKDDERKIYYDKRLMIYDLVFDALVKVDASSLSYKTNTNSNINPATNSTINAKTNTNKAFSFANEMELLRQESYEYALTYNDQLFHYKLYDWLVSQKQQDKLLQLKTDYILPYLEEKSKDSLEVSKVLWVYLSRMSKFFEAAEVLYLLSLSDFEIKLNERIEFLSRANGFCNSLSLSNQKSKMIQLGNQIQEIFEVASIQDDILSLIITDNRIETDIKDKLIKELDNKILTVSKLFNEYAIPLGYHEICLLIFQVSNFNNQEEILNEWDELFNSLKKEINIDEDANSTKELENSKNFINLLSNVIIKIGRQVNKSEVVFPIKELIPKIVQIFQSISSHSNYSKSTSNLIKNGSIISIFLSSGISFDKLYYILRELIENNENETSTANSNSSSITNNSNTAIYKNEMVWLIKEWYQYDRKLRDIITFDEINKLIEYNLDNDPIEKYMKSTGNSI</sequence>
<dbReference type="FunFam" id="1.25.40.440:FF:000001">
    <property type="entry name" value="Nuclear pore complex subunit"/>
    <property type="match status" value="1"/>
</dbReference>
<dbReference type="FunFam" id="1.25.40.450:FF:000002">
    <property type="entry name" value="Putative non-repetitive nucleoporin"/>
    <property type="match status" value="1"/>
</dbReference>
<dbReference type="Gene3D" id="1.25.40.440">
    <property type="entry name" value="Nucleoporin, helical domain, central subdomain"/>
    <property type="match status" value="1"/>
</dbReference>
<dbReference type="GO" id="GO:0000972">
    <property type="term" value="P:transcription-dependent tethering of RNA polymerase II gene DNA at nuclear periphery"/>
    <property type="evidence" value="ECO:0007669"/>
    <property type="project" value="TreeGrafter"/>
</dbReference>
<dbReference type="KEGG" id="tbl:TBLA_0D00570"/>
<dbReference type="Pfam" id="PF08801">
    <property type="entry name" value="Nucleoporin_N"/>
    <property type="match status" value="1"/>
</dbReference>
<dbReference type="GO" id="GO:1990841">
    <property type="term" value="F:promoter-specific chromatin binding"/>
    <property type="evidence" value="ECO:0007669"/>
    <property type="project" value="EnsemblFungi"/>
</dbReference>
<dbReference type="GO" id="GO:0044611">
    <property type="term" value="C:nuclear pore inner ring"/>
    <property type="evidence" value="ECO:0007669"/>
    <property type="project" value="EnsemblFungi"/>
</dbReference>
<keyword evidence="9" id="KW-0906">Nuclear pore complex</keyword>
<keyword evidence="5" id="KW-0813">Transport</keyword>
<feature type="region of interest" description="Disordered" evidence="12">
    <location>
        <begin position="22"/>
        <end position="41"/>
    </location>
</feature>
<dbReference type="InterPro" id="IPR007187">
    <property type="entry name" value="Nucleoporin_Nup133/Nup155_C"/>
</dbReference>
<evidence type="ECO:0000256" key="12">
    <source>
        <dbReference type="SAM" id="MobiDB-lite"/>
    </source>
</evidence>
<dbReference type="Pfam" id="PF03177">
    <property type="entry name" value="Nucleoporin_C"/>
    <property type="match status" value="1"/>
</dbReference>
<evidence type="ECO:0000313" key="15">
    <source>
        <dbReference type="EMBL" id="CCH60564.1"/>
    </source>
</evidence>
<dbReference type="EMBL" id="HE806319">
    <property type="protein sequence ID" value="CCH60564.1"/>
    <property type="molecule type" value="Genomic_DNA"/>
</dbReference>
<evidence type="ECO:0000256" key="10">
    <source>
        <dbReference type="ARBA" id="ARBA00023136"/>
    </source>
</evidence>
<dbReference type="GO" id="GO:0099115">
    <property type="term" value="C:chromosome, subtelomeric region"/>
    <property type="evidence" value="ECO:0007669"/>
    <property type="project" value="EnsemblFungi"/>
</dbReference>
<gene>
    <name evidence="15" type="primary">TBLA0D00570</name>
    <name evidence="15" type="ORF">TBLA_0D00570</name>
</gene>
<evidence type="ECO:0000256" key="2">
    <source>
        <dbReference type="ARBA" id="ARBA00004567"/>
    </source>
</evidence>
<evidence type="ECO:0000313" key="16">
    <source>
        <dbReference type="Proteomes" id="UP000002866"/>
    </source>
</evidence>
<dbReference type="OMA" id="SWAPFQK"/>
<dbReference type="PANTHER" id="PTHR10350">
    <property type="entry name" value="NUCLEAR PORE COMPLEX PROTEIN NUP155"/>
    <property type="match status" value="1"/>
</dbReference>
<dbReference type="InterPro" id="IPR042537">
    <property type="entry name" value="Nucleoporin_Nup155_C_2"/>
</dbReference>
<keyword evidence="6" id="KW-0509">mRNA transport</keyword>
<reference evidence="15 16" key="1">
    <citation type="journal article" date="2011" name="Proc. Natl. Acad. Sci. U.S.A.">
        <title>Evolutionary erosion of yeast sex chromosomes by mating-type switching accidents.</title>
        <authorList>
            <person name="Gordon J.L."/>
            <person name="Armisen D."/>
            <person name="Proux-Wera E."/>
            <person name="Oheigeartaigh S.S."/>
            <person name="Byrne K.P."/>
            <person name="Wolfe K.H."/>
        </authorList>
    </citation>
    <scope>NUCLEOTIDE SEQUENCE [LARGE SCALE GENOMIC DNA]</scope>
    <source>
        <strain evidence="16">ATCC 34711 / CBS 6284 / DSM 70876 / NBRC 10599 / NRRL Y-10934 / UCD 77-7</strain>
    </source>
</reference>
<dbReference type="GO" id="GO:0044877">
    <property type="term" value="F:protein-containing complex binding"/>
    <property type="evidence" value="ECO:0007669"/>
    <property type="project" value="EnsemblFungi"/>
</dbReference>
<evidence type="ECO:0000256" key="4">
    <source>
        <dbReference type="ARBA" id="ARBA00007373"/>
    </source>
</evidence>
<dbReference type="OrthoDB" id="338970at2759"/>
<dbReference type="InterPro" id="IPR004870">
    <property type="entry name" value="Nucleoporin_Nup155"/>
</dbReference>
<dbReference type="Gene3D" id="1.20.58.1780">
    <property type="match status" value="1"/>
</dbReference>
<evidence type="ECO:0000256" key="5">
    <source>
        <dbReference type="ARBA" id="ARBA00022448"/>
    </source>
</evidence>
<dbReference type="RefSeq" id="XP_004180083.1">
    <property type="nucleotide sequence ID" value="XM_004180035.1"/>
</dbReference>
<dbReference type="PANTHER" id="PTHR10350:SF6">
    <property type="entry name" value="NUCLEAR PORE COMPLEX PROTEIN NUP155"/>
    <property type="match status" value="1"/>
</dbReference>
<evidence type="ECO:0000259" key="13">
    <source>
        <dbReference type="Pfam" id="PF03177"/>
    </source>
</evidence>
<keyword evidence="7" id="KW-0653">Protein transport</keyword>
<keyword evidence="11" id="KW-0539">Nucleus</keyword>
<dbReference type="GO" id="GO:0017056">
    <property type="term" value="F:structural constituent of nuclear pore"/>
    <property type="evidence" value="ECO:0007669"/>
    <property type="project" value="EnsemblFungi"/>
</dbReference>
<dbReference type="HOGENOM" id="CLU_000429_0_1_1"/>
<dbReference type="GO" id="GO:0006606">
    <property type="term" value="P:protein import into nucleus"/>
    <property type="evidence" value="ECO:0007669"/>
    <property type="project" value="TreeGrafter"/>
</dbReference>
<dbReference type="GO" id="GO:0034398">
    <property type="term" value="P:telomere tethering at nuclear periphery"/>
    <property type="evidence" value="ECO:0007669"/>
    <property type="project" value="EnsemblFungi"/>
</dbReference>
<dbReference type="Proteomes" id="UP000002866">
    <property type="component" value="Chromosome 4"/>
</dbReference>
<name>I2H2G2_HENB6</name>
<keyword evidence="8" id="KW-0811">Translocation</keyword>
<dbReference type="GO" id="GO:0036228">
    <property type="term" value="P:protein localization to nuclear inner membrane"/>
    <property type="evidence" value="ECO:0007669"/>
    <property type="project" value="EnsemblFungi"/>
</dbReference>
<dbReference type="GO" id="GO:0006405">
    <property type="term" value="P:RNA export from nucleus"/>
    <property type="evidence" value="ECO:0007669"/>
    <property type="project" value="TreeGrafter"/>
</dbReference>
<evidence type="ECO:0000256" key="1">
    <source>
        <dbReference type="ARBA" id="ARBA00004335"/>
    </source>
</evidence>
<evidence type="ECO:0000256" key="6">
    <source>
        <dbReference type="ARBA" id="ARBA00022816"/>
    </source>
</evidence>
<dbReference type="GO" id="GO:0051028">
    <property type="term" value="P:mRNA transport"/>
    <property type="evidence" value="ECO:0007669"/>
    <property type="project" value="UniProtKB-KW"/>
</dbReference>
<dbReference type="GeneID" id="14495668"/>
<dbReference type="Gene3D" id="1.25.40.450">
    <property type="entry name" value="Nucleoporin, helical domain, N-terminal subdomain"/>
    <property type="match status" value="1"/>
</dbReference>
<dbReference type="GO" id="GO:0031507">
    <property type="term" value="P:heterochromatin formation"/>
    <property type="evidence" value="ECO:0007669"/>
    <property type="project" value="EnsemblFungi"/>
</dbReference>
<proteinExistence type="inferred from homology"/>
<evidence type="ECO:0000256" key="3">
    <source>
        <dbReference type="ARBA" id="ARBA00004620"/>
    </source>
</evidence>
<evidence type="ECO:0008006" key="17">
    <source>
        <dbReference type="Google" id="ProtNLM"/>
    </source>
</evidence>
<keyword evidence="10" id="KW-0472">Membrane</keyword>
<dbReference type="Gene3D" id="1.10.167.20">
    <property type="match status" value="1"/>
</dbReference>
<dbReference type="Gene3D" id="1.20.120.1050">
    <property type="match status" value="1"/>
</dbReference>
<evidence type="ECO:0000256" key="8">
    <source>
        <dbReference type="ARBA" id="ARBA00023010"/>
    </source>
</evidence>
<dbReference type="InterPro" id="IPR014908">
    <property type="entry name" value="Nucleoporin_Nup133/Nup155_N"/>
</dbReference>
<feature type="domain" description="Nucleoporin Nup133/Nup155-like C-terminal" evidence="13">
    <location>
        <begin position="769"/>
        <end position="1520"/>
    </location>
</feature>